<protein>
    <submittedName>
        <fullName evidence="3">Uncharacterized protein</fullName>
    </submittedName>
</protein>
<comment type="similarity">
    <text evidence="1">Belongs to the glycosyltransferase 15 family.</text>
</comment>
<dbReference type="Proteomes" id="UP000663828">
    <property type="component" value="Unassembled WGS sequence"/>
</dbReference>
<evidence type="ECO:0000313" key="3">
    <source>
        <dbReference type="EMBL" id="CAF1551166.1"/>
    </source>
</evidence>
<evidence type="ECO:0000313" key="5">
    <source>
        <dbReference type="Proteomes" id="UP000663828"/>
    </source>
</evidence>
<evidence type="ECO:0000313" key="6">
    <source>
        <dbReference type="Proteomes" id="UP000663852"/>
    </source>
</evidence>
<gene>
    <name evidence="3" type="ORF">EDS130_LOCUS46015</name>
    <name evidence="4" type="ORF">XAT740_LOCUS57786</name>
</gene>
<dbReference type="InterPro" id="IPR002685">
    <property type="entry name" value="Glyco_trans_15"/>
</dbReference>
<reference evidence="3" key="1">
    <citation type="submission" date="2021-02" db="EMBL/GenBank/DDBJ databases">
        <authorList>
            <person name="Nowell W R."/>
        </authorList>
    </citation>
    <scope>NUCLEOTIDE SEQUENCE</scope>
</reference>
<dbReference type="GO" id="GO:0000032">
    <property type="term" value="P:cell wall mannoprotein biosynthetic process"/>
    <property type="evidence" value="ECO:0007669"/>
    <property type="project" value="TreeGrafter"/>
</dbReference>
<sequence>MRTRKKVYGCRILVQEIPVEFQQHVNRFFSYRNFITNRHIFAHRANEGCYNNWYISKISFWHKPEVRDIVDYMDASGGTFYFRWNDILTQAAALAFLDDMNQFYVFRDFTYSHLTIIQPPKGAYGGLVVGTDHSTIHGITPTSESLNLIQNYALAHQMSITGKCVLHPFANFKGNECDE</sequence>
<dbReference type="PANTHER" id="PTHR31121:SF6">
    <property type="entry name" value="ALPHA-1,2 MANNOSYLTRANSFERASE KTR1"/>
    <property type="match status" value="1"/>
</dbReference>
<dbReference type="Proteomes" id="UP000663852">
    <property type="component" value="Unassembled WGS sequence"/>
</dbReference>
<organism evidence="3 6">
    <name type="scientific">Adineta ricciae</name>
    <name type="common">Rotifer</name>
    <dbReference type="NCBI Taxonomy" id="249248"/>
    <lineage>
        <taxon>Eukaryota</taxon>
        <taxon>Metazoa</taxon>
        <taxon>Spiralia</taxon>
        <taxon>Gnathifera</taxon>
        <taxon>Rotifera</taxon>
        <taxon>Eurotatoria</taxon>
        <taxon>Bdelloidea</taxon>
        <taxon>Adinetida</taxon>
        <taxon>Adinetidae</taxon>
        <taxon>Adineta</taxon>
    </lineage>
</organism>
<dbReference type="Pfam" id="PF01793">
    <property type="entry name" value="Glyco_transf_15"/>
    <property type="match status" value="1"/>
</dbReference>
<name>A0A815X4V7_ADIRI</name>
<keyword evidence="2" id="KW-0808">Transferase</keyword>
<dbReference type="PANTHER" id="PTHR31121">
    <property type="entry name" value="ALPHA-1,2 MANNOSYLTRANSFERASE KTR1"/>
    <property type="match status" value="1"/>
</dbReference>
<accession>A0A815X4V7</accession>
<dbReference type="GO" id="GO:0006487">
    <property type="term" value="P:protein N-linked glycosylation"/>
    <property type="evidence" value="ECO:0007669"/>
    <property type="project" value="TreeGrafter"/>
</dbReference>
<comment type="caution">
    <text evidence="3">The sequence shown here is derived from an EMBL/GenBank/DDBJ whole genome shotgun (WGS) entry which is preliminary data.</text>
</comment>
<dbReference type="EMBL" id="CAJNOJ010001437">
    <property type="protein sequence ID" value="CAF1551166.1"/>
    <property type="molecule type" value="Genomic_DNA"/>
</dbReference>
<dbReference type="GO" id="GO:0016020">
    <property type="term" value="C:membrane"/>
    <property type="evidence" value="ECO:0007669"/>
    <property type="project" value="InterPro"/>
</dbReference>
<dbReference type="Gene3D" id="3.90.550.10">
    <property type="entry name" value="Spore Coat Polysaccharide Biosynthesis Protein SpsA, Chain A"/>
    <property type="match status" value="1"/>
</dbReference>
<evidence type="ECO:0000313" key="4">
    <source>
        <dbReference type="EMBL" id="CAF1666034.1"/>
    </source>
</evidence>
<evidence type="ECO:0000256" key="1">
    <source>
        <dbReference type="ARBA" id="ARBA00007677"/>
    </source>
</evidence>
<dbReference type="SUPFAM" id="SSF53448">
    <property type="entry name" value="Nucleotide-diphospho-sugar transferases"/>
    <property type="match status" value="1"/>
</dbReference>
<dbReference type="EMBL" id="CAJNOR010012161">
    <property type="protein sequence ID" value="CAF1666034.1"/>
    <property type="molecule type" value="Genomic_DNA"/>
</dbReference>
<dbReference type="InterPro" id="IPR029044">
    <property type="entry name" value="Nucleotide-diphossugar_trans"/>
</dbReference>
<evidence type="ECO:0000256" key="2">
    <source>
        <dbReference type="ARBA" id="ARBA00022679"/>
    </source>
</evidence>
<keyword evidence="5" id="KW-1185">Reference proteome</keyword>
<dbReference type="OrthoDB" id="439943at2759"/>
<dbReference type="GO" id="GO:0005794">
    <property type="term" value="C:Golgi apparatus"/>
    <property type="evidence" value="ECO:0007669"/>
    <property type="project" value="TreeGrafter"/>
</dbReference>
<dbReference type="AlphaFoldDB" id="A0A815X4V7"/>
<proteinExistence type="inferred from homology"/>
<dbReference type="GO" id="GO:0000026">
    <property type="term" value="F:alpha-1,2-mannosyltransferase activity"/>
    <property type="evidence" value="ECO:0007669"/>
    <property type="project" value="TreeGrafter"/>
</dbReference>